<name>A0ACD3ATM6_9AGAR</name>
<proteinExistence type="predicted"/>
<reference evidence="1 2" key="1">
    <citation type="journal article" date="2019" name="Nat. Ecol. Evol.">
        <title>Megaphylogeny resolves global patterns of mushroom evolution.</title>
        <authorList>
            <person name="Varga T."/>
            <person name="Krizsan K."/>
            <person name="Foldi C."/>
            <person name="Dima B."/>
            <person name="Sanchez-Garcia M."/>
            <person name="Sanchez-Ramirez S."/>
            <person name="Szollosi G.J."/>
            <person name="Szarkandi J.G."/>
            <person name="Papp V."/>
            <person name="Albert L."/>
            <person name="Andreopoulos W."/>
            <person name="Angelini C."/>
            <person name="Antonin V."/>
            <person name="Barry K.W."/>
            <person name="Bougher N.L."/>
            <person name="Buchanan P."/>
            <person name="Buyck B."/>
            <person name="Bense V."/>
            <person name="Catcheside P."/>
            <person name="Chovatia M."/>
            <person name="Cooper J."/>
            <person name="Damon W."/>
            <person name="Desjardin D."/>
            <person name="Finy P."/>
            <person name="Geml J."/>
            <person name="Haridas S."/>
            <person name="Hughes K."/>
            <person name="Justo A."/>
            <person name="Karasinski D."/>
            <person name="Kautmanova I."/>
            <person name="Kiss B."/>
            <person name="Kocsube S."/>
            <person name="Kotiranta H."/>
            <person name="LaButti K.M."/>
            <person name="Lechner B.E."/>
            <person name="Liimatainen K."/>
            <person name="Lipzen A."/>
            <person name="Lukacs Z."/>
            <person name="Mihaltcheva S."/>
            <person name="Morgado L.N."/>
            <person name="Niskanen T."/>
            <person name="Noordeloos M.E."/>
            <person name="Ohm R.A."/>
            <person name="Ortiz-Santana B."/>
            <person name="Ovrebo C."/>
            <person name="Racz N."/>
            <person name="Riley R."/>
            <person name="Savchenko A."/>
            <person name="Shiryaev A."/>
            <person name="Soop K."/>
            <person name="Spirin V."/>
            <person name="Szebenyi C."/>
            <person name="Tomsovsky M."/>
            <person name="Tulloss R.E."/>
            <person name="Uehling J."/>
            <person name="Grigoriev I.V."/>
            <person name="Vagvolgyi C."/>
            <person name="Papp T."/>
            <person name="Martin F.M."/>
            <person name="Miettinen O."/>
            <person name="Hibbett D.S."/>
            <person name="Nagy L.G."/>
        </authorList>
    </citation>
    <scope>NUCLEOTIDE SEQUENCE [LARGE SCALE GENOMIC DNA]</scope>
    <source>
        <strain evidence="1 2">NL-1719</strain>
    </source>
</reference>
<dbReference type="EMBL" id="ML208355">
    <property type="protein sequence ID" value="TFK68272.1"/>
    <property type="molecule type" value="Genomic_DNA"/>
</dbReference>
<dbReference type="Proteomes" id="UP000308600">
    <property type="component" value="Unassembled WGS sequence"/>
</dbReference>
<sequence length="655" mass="72953">MESKYELGLAKPASQTTESLQHSDSDRLLFLTLLLRGLLPKVGYVTYLHDRLKNVRLEDDDEEEEADPELECLSRLLCTLVRNKEAVAAIPVREDGKLDLIVSWNSGGYDTEPLGHGLESRLSEAMQPSGGEITDLTSHALVKEIFLANRGLSWESHANLVFHILKKATAADYEWSARYILLTNAEHTLGVLNHSLHWRDVFRQLTFREVNYDGLSTKNKFPYPTGTGLGKLLSNADISAIKNLFGIVAGARDAIFIPLVQAQSLPEFLDEYSGSGVTLVLNQDLLPQILTAIHCVFTTSLDIISGAYEMLLADPTRALGATYEHITSISFTFHDLLRGKFIDWAIDTASDEIFKHYGKIAGDVEKEGLNRIAVEQGPQIIGKKPRKFGFHDRECQSWLRSCFETVHNVEQVVKAPYLGQTKELRFLDVSRTSLASSINGRPSIAKNWQDIIYQLRRDYEKAHPDDYDVAPHEDLVTLLGFYSSQGTAGFEWANREDFVVQPELHPEVILATFYFAAMLGLKSEGTLTGPDVQNILALFRTSESTSIIGTSKPCCLTCTEIIRGLGRVLSRNHKQPLFLTWSHEIASPGTFPDIFPETVRSSVLGELNSQVFKLLRIAEATTLGLLDGSARDLARYRQQARANGKDGAAVSKDAR</sequence>
<organism evidence="1 2">
    <name type="scientific">Pluteus cervinus</name>
    <dbReference type="NCBI Taxonomy" id="181527"/>
    <lineage>
        <taxon>Eukaryota</taxon>
        <taxon>Fungi</taxon>
        <taxon>Dikarya</taxon>
        <taxon>Basidiomycota</taxon>
        <taxon>Agaricomycotina</taxon>
        <taxon>Agaricomycetes</taxon>
        <taxon>Agaricomycetidae</taxon>
        <taxon>Agaricales</taxon>
        <taxon>Pluteineae</taxon>
        <taxon>Pluteaceae</taxon>
        <taxon>Pluteus</taxon>
    </lineage>
</organism>
<evidence type="ECO:0000313" key="2">
    <source>
        <dbReference type="Proteomes" id="UP000308600"/>
    </source>
</evidence>
<gene>
    <name evidence="1" type="ORF">BDN72DRAFT_841937</name>
</gene>
<keyword evidence="2" id="KW-1185">Reference proteome</keyword>
<accession>A0ACD3ATM6</accession>
<protein>
    <submittedName>
        <fullName evidence="1">Uncharacterized protein</fullName>
    </submittedName>
</protein>
<evidence type="ECO:0000313" key="1">
    <source>
        <dbReference type="EMBL" id="TFK68272.1"/>
    </source>
</evidence>